<dbReference type="OrthoDB" id="58416at2759"/>
<dbReference type="PANTHER" id="PTHR38048:SF2">
    <property type="entry name" value="HEMERYTHRIN-LIKE DOMAIN-CONTAINING PROTEIN"/>
    <property type="match status" value="1"/>
</dbReference>
<organism evidence="2 3">
    <name type="scientific">Botrytis fragariae</name>
    <dbReference type="NCBI Taxonomy" id="1964551"/>
    <lineage>
        <taxon>Eukaryota</taxon>
        <taxon>Fungi</taxon>
        <taxon>Dikarya</taxon>
        <taxon>Ascomycota</taxon>
        <taxon>Pezizomycotina</taxon>
        <taxon>Leotiomycetes</taxon>
        <taxon>Helotiales</taxon>
        <taxon>Sclerotiniaceae</taxon>
        <taxon>Botrytis</taxon>
    </lineage>
</organism>
<dbReference type="Gene3D" id="1.20.120.520">
    <property type="entry name" value="nmb1532 protein domain like"/>
    <property type="match status" value="1"/>
</dbReference>
<proteinExistence type="predicted"/>
<protein>
    <submittedName>
        <fullName evidence="2">Putative hemerythrin hhe cation binding domain-containing protein</fullName>
    </submittedName>
</protein>
<dbReference type="Pfam" id="PF01814">
    <property type="entry name" value="Hemerythrin"/>
    <property type="match status" value="1"/>
</dbReference>
<name>A0A8H6B055_9HELO</name>
<feature type="domain" description="Hemerythrin-like" evidence="1">
    <location>
        <begin position="41"/>
        <end position="155"/>
    </location>
</feature>
<dbReference type="PANTHER" id="PTHR38048">
    <property type="entry name" value="EXPRESSED PROTEIN"/>
    <property type="match status" value="1"/>
</dbReference>
<dbReference type="CDD" id="cd12108">
    <property type="entry name" value="Hr-like"/>
    <property type="match status" value="1"/>
</dbReference>
<dbReference type="AlphaFoldDB" id="A0A8H6B055"/>
<evidence type="ECO:0000259" key="1">
    <source>
        <dbReference type="Pfam" id="PF01814"/>
    </source>
</evidence>
<comment type="caution">
    <text evidence="2">The sequence shown here is derived from an EMBL/GenBank/DDBJ whole genome shotgun (WGS) entry which is preliminary data.</text>
</comment>
<gene>
    <name evidence="2" type="ORF">Bfra_003088</name>
</gene>
<reference evidence="2 3" key="1">
    <citation type="journal article" date="2020" name="Phytopathology">
        <title>A high-quality genome resource of Botrytis fragariae, a new and rapidly spreading fungal pathogen causing strawberry gray mold in the U.S.A.</title>
        <authorList>
            <person name="Wu Y."/>
            <person name="Saski C.A."/>
            <person name="Schnabel G."/>
            <person name="Xiao S."/>
            <person name="Hu M."/>
        </authorList>
    </citation>
    <scope>NUCLEOTIDE SEQUENCE [LARGE SCALE GENOMIC DNA]</scope>
    <source>
        <strain evidence="2 3">BVB16</strain>
    </source>
</reference>
<evidence type="ECO:0000313" key="2">
    <source>
        <dbReference type="EMBL" id="KAF5876682.1"/>
    </source>
</evidence>
<sequence>MTSTQSSWADGPWELLETPGNTQDIKNHAAIHSANEMAHLHNCIIRGINCIYLQAPHVRATEDVKDFLFFVKAWCSFVKHHHDVEEELVFPRLEDFTGKPGCMSANVAQHATFEPGLHELADYSEKTSPSAFSATKVRSLIDGFADALRNHLKAEIPTLLALQPYESEGIMKIFKECEAAGFNQPNDIALPLILGLSDSTFENGKYVFPAVPGFARYLVHYWYCRAHQGAWRFLPSDMWGIPRPLAFLN</sequence>
<dbReference type="InterPro" id="IPR053206">
    <property type="entry name" value="Dimeric_xanthone_biosynth"/>
</dbReference>
<dbReference type="Proteomes" id="UP000531561">
    <property type="component" value="Unassembled WGS sequence"/>
</dbReference>
<dbReference type="RefSeq" id="XP_037195628.1">
    <property type="nucleotide sequence ID" value="XM_037333500.1"/>
</dbReference>
<accession>A0A8H6B055</accession>
<dbReference type="EMBL" id="JABFCT010000004">
    <property type="protein sequence ID" value="KAF5876682.1"/>
    <property type="molecule type" value="Genomic_DNA"/>
</dbReference>
<dbReference type="GeneID" id="59257192"/>
<keyword evidence="3" id="KW-1185">Reference proteome</keyword>
<evidence type="ECO:0000313" key="3">
    <source>
        <dbReference type="Proteomes" id="UP000531561"/>
    </source>
</evidence>
<dbReference type="InterPro" id="IPR012312">
    <property type="entry name" value="Hemerythrin-like"/>
</dbReference>